<dbReference type="Gene3D" id="3.30.420.10">
    <property type="entry name" value="Ribonuclease H-like superfamily/Ribonuclease H"/>
    <property type="match status" value="1"/>
</dbReference>
<dbReference type="AlphaFoldDB" id="A0A7D9EK47"/>
<reference evidence="1" key="1">
    <citation type="submission" date="2020-04" db="EMBL/GenBank/DDBJ databases">
        <authorList>
            <person name="Alioto T."/>
            <person name="Alioto T."/>
            <person name="Gomez Garrido J."/>
        </authorList>
    </citation>
    <scope>NUCLEOTIDE SEQUENCE</scope>
    <source>
        <strain evidence="1">A484AB</strain>
    </source>
</reference>
<name>A0A7D9EK47_PARCT</name>
<proteinExistence type="predicted"/>
<keyword evidence="2" id="KW-1185">Reference proteome</keyword>
<dbReference type="Pfam" id="PF18701">
    <property type="entry name" value="DUF5641"/>
    <property type="match status" value="1"/>
</dbReference>
<evidence type="ECO:0000313" key="1">
    <source>
        <dbReference type="EMBL" id="CAB4009182.1"/>
    </source>
</evidence>
<dbReference type="EMBL" id="CACRXK020006369">
    <property type="protein sequence ID" value="CAB4009182.1"/>
    <property type="molecule type" value="Genomic_DNA"/>
</dbReference>
<dbReference type="GO" id="GO:0003676">
    <property type="term" value="F:nucleic acid binding"/>
    <property type="evidence" value="ECO:0007669"/>
    <property type="project" value="InterPro"/>
</dbReference>
<dbReference type="InterPro" id="IPR036397">
    <property type="entry name" value="RNaseH_sf"/>
</dbReference>
<dbReference type="Proteomes" id="UP001152795">
    <property type="component" value="Unassembled WGS sequence"/>
</dbReference>
<dbReference type="PANTHER" id="PTHR47331:SF1">
    <property type="entry name" value="GAG-LIKE PROTEIN"/>
    <property type="match status" value="1"/>
</dbReference>
<protein>
    <submittedName>
        <fullName evidence="1">Uncharacterized protein</fullName>
    </submittedName>
</protein>
<dbReference type="InterPro" id="IPR040676">
    <property type="entry name" value="DUF5641"/>
</dbReference>
<dbReference type="OrthoDB" id="8061911at2759"/>
<organism evidence="1 2">
    <name type="scientific">Paramuricea clavata</name>
    <name type="common">Red gorgonian</name>
    <name type="synonym">Violescent sea-whip</name>
    <dbReference type="NCBI Taxonomy" id="317549"/>
    <lineage>
        <taxon>Eukaryota</taxon>
        <taxon>Metazoa</taxon>
        <taxon>Cnidaria</taxon>
        <taxon>Anthozoa</taxon>
        <taxon>Octocorallia</taxon>
        <taxon>Malacalcyonacea</taxon>
        <taxon>Plexauridae</taxon>
        <taxon>Paramuricea</taxon>
    </lineage>
</organism>
<dbReference type="PANTHER" id="PTHR47331">
    <property type="entry name" value="PHD-TYPE DOMAIN-CONTAINING PROTEIN"/>
    <property type="match status" value="1"/>
</dbReference>
<comment type="caution">
    <text evidence="1">The sequence shown here is derived from an EMBL/GenBank/DDBJ whole genome shotgun (WGS) entry which is preliminary data.</text>
</comment>
<accession>A0A7D9EK47</accession>
<gene>
    <name evidence="1" type="ORF">PACLA_8A064374</name>
</gene>
<sequence length="223" mass="25898">MQEWDQRAIVKAAQEKGVEWYFQPFKKWHFQPPTASHMSGVWERLIRSVRKVMKAILGHPHAFVDRETLRTLFAEVVGILNTCPLCPSSDDPKDMEPLTPSHFLQQRQGLAIPPGVFEDSEMFSRKKWKRAQVLANQFWARWVREYLPILQVRKKWLVPKRNLQVNDLVLVVDSTQPRSHWNLGHVTKVFPGTDGLVRTAEVKTQSSLLVRPIAKLCLLEETK</sequence>
<evidence type="ECO:0000313" key="2">
    <source>
        <dbReference type="Proteomes" id="UP001152795"/>
    </source>
</evidence>